<dbReference type="STRING" id="935791.I3EH90"/>
<evidence type="ECO:0000313" key="10">
    <source>
        <dbReference type="Proteomes" id="UP000002872"/>
    </source>
</evidence>
<comment type="function">
    <text evidence="5 7">Excises uracil residues from the DNA which can arise as a result of misincorporation of dUMP residues by DNA polymerase or due to deamination of cytosine.</text>
</comment>
<dbReference type="InterPro" id="IPR005122">
    <property type="entry name" value="Uracil-DNA_glycosylase-like"/>
</dbReference>
<dbReference type="PROSITE" id="PS00130">
    <property type="entry name" value="U_DNA_GLYCOSYLASE"/>
    <property type="match status" value="1"/>
</dbReference>
<dbReference type="OrthoDB" id="10031947at2759"/>
<evidence type="ECO:0000313" key="9">
    <source>
        <dbReference type="EMBL" id="EIJ88587.1"/>
    </source>
</evidence>
<dbReference type="InterPro" id="IPR002043">
    <property type="entry name" value="UDG_fam1"/>
</dbReference>
<dbReference type="NCBIfam" id="TIGR00628">
    <property type="entry name" value="ung"/>
    <property type="match status" value="1"/>
</dbReference>
<dbReference type="SUPFAM" id="SSF52141">
    <property type="entry name" value="Uracil-DNA glycosylase-like"/>
    <property type="match status" value="1"/>
</dbReference>
<dbReference type="CDD" id="cd10027">
    <property type="entry name" value="UDG-F1-like"/>
    <property type="match status" value="1"/>
</dbReference>
<sequence length="227" mass="25674">MCTSTCAICKLHEEVLPGWMTHINQEFSKEYFKRILDHLHTVQFYPKPEHILRCLTYTECTDIKVVILGQDPYHGHNQAEGLSFSVGDGVRVPPSLANIKKEIFNSIGVNSVCSKGSLIKWAEQGVLLLNTILTVTRNKPRSHSSIGWVRFTDEIIRIINDTSEGVVFMLWGKDAQKKKLLIDGGRHFILCAPHPSPFSARTGFFGCDHFKKSNDYLVSCGKDPIKW</sequence>
<keyword evidence="2 5" id="KW-0227">DNA damage</keyword>
<protein>
    <recommendedName>
        <fullName evidence="5 7">Uracil-DNA glycosylase</fullName>
        <shortName evidence="5">UDG</shortName>
        <ecNumber evidence="5 7">3.2.2.27</ecNumber>
    </recommendedName>
</protein>
<dbReference type="PANTHER" id="PTHR11264:SF6">
    <property type="entry name" value="URACIL-DNA GLYCOSYLASE"/>
    <property type="match status" value="1"/>
</dbReference>
<evidence type="ECO:0000256" key="4">
    <source>
        <dbReference type="ARBA" id="ARBA00023204"/>
    </source>
</evidence>
<evidence type="ECO:0000256" key="7">
    <source>
        <dbReference type="RuleBase" id="RU003780"/>
    </source>
</evidence>
<dbReference type="InParanoid" id="I3EH90"/>
<dbReference type="EC" id="3.2.2.27" evidence="5 7"/>
<comment type="similarity">
    <text evidence="1 5 7">Belongs to the uracil-DNA glycosylase (UDG) superfamily. UNG family.</text>
</comment>
<dbReference type="FunCoup" id="I3EH90">
    <property type="interactions" value="94"/>
</dbReference>
<keyword evidence="10" id="KW-1185">Reference proteome</keyword>
<dbReference type="NCBIfam" id="NF003591">
    <property type="entry name" value="PRK05254.1-4"/>
    <property type="match status" value="1"/>
</dbReference>
<dbReference type="Gene3D" id="3.40.470.10">
    <property type="entry name" value="Uracil-DNA glycosylase-like domain"/>
    <property type="match status" value="1"/>
</dbReference>
<keyword evidence="5" id="KW-0496">Mitochondrion</keyword>
<proteinExistence type="inferred from homology"/>
<dbReference type="VEuPathDB" id="MicrosporidiaDB:NEQG_01277"/>
<dbReference type="PANTHER" id="PTHR11264">
    <property type="entry name" value="URACIL-DNA GLYCOSYLASE"/>
    <property type="match status" value="1"/>
</dbReference>
<evidence type="ECO:0000256" key="5">
    <source>
        <dbReference type="HAMAP-Rule" id="MF_03166"/>
    </source>
</evidence>
<comment type="subcellular location">
    <subcellularLocation>
        <location evidence="5">Mitochondrion</location>
    </subcellularLocation>
    <subcellularLocation>
        <location evidence="5">Nucleus</location>
    </subcellularLocation>
</comment>
<comment type="catalytic activity">
    <reaction evidence="5 7">
        <text>Hydrolyzes single-stranded DNA or mismatched double-stranded DNA and polynucleotides, releasing free uracil.</text>
        <dbReference type="EC" id="3.2.2.27"/>
    </reaction>
</comment>
<dbReference type="AlphaFoldDB" id="I3EH90"/>
<name>I3EH90_NEMP3</name>
<dbReference type="NCBIfam" id="NF003588">
    <property type="entry name" value="PRK05254.1-1"/>
    <property type="match status" value="1"/>
</dbReference>
<dbReference type="SMART" id="SM00986">
    <property type="entry name" value="UDG"/>
    <property type="match status" value="1"/>
</dbReference>
<evidence type="ECO:0000259" key="8">
    <source>
        <dbReference type="SMART" id="SM00986"/>
    </source>
</evidence>
<dbReference type="GO" id="GO:0097510">
    <property type="term" value="P:base-excision repair, AP site formation via deaminated base removal"/>
    <property type="evidence" value="ECO:0007669"/>
    <property type="project" value="TreeGrafter"/>
</dbReference>
<keyword evidence="3 5" id="KW-0378">Hydrolase</keyword>
<evidence type="ECO:0000256" key="1">
    <source>
        <dbReference type="ARBA" id="ARBA00008184"/>
    </source>
</evidence>
<keyword evidence="5" id="KW-0539">Nucleus</keyword>
<dbReference type="HAMAP" id="MF_00148">
    <property type="entry name" value="UDG"/>
    <property type="match status" value="1"/>
</dbReference>
<dbReference type="GO" id="GO:0005634">
    <property type="term" value="C:nucleus"/>
    <property type="evidence" value="ECO:0007669"/>
    <property type="project" value="UniProtKB-SubCell"/>
</dbReference>
<reference evidence="9" key="1">
    <citation type="submission" date="2011-01" db="EMBL/GenBank/DDBJ databases">
        <title>The Genome Sequence of Nematocida parisii strain ERTm3.</title>
        <authorList>
            <consortium name="The Broad Institute Genome Sequencing Platform"/>
            <consortium name="The Broad Institute Genome Sequencing Center for Infectious Disease"/>
            <person name="Cuomo C."/>
            <person name="Troemel E."/>
            <person name="Young S.K."/>
            <person name="Zeng Q."/>
            <person name="Gargeya S."/>
            <person name="Fitzgerald M."/>
            <person name="Haas B."/>
            <person name="Abouelleil A."/>
            <person name="Alvarado L."/>
            <person name="Arachchi H.M."/>
            <person name="Berlin A."/>
            <person name="Chapman S.B."/>
            <person name="Gearin G."/>
            <person name="Goldberg J."/>
            <person name="Griggs A."/>
            <person name="Gujja S."/>
            <person name="Hansen M."/>
            <person name="Heiman D."/>
            <person name="Howarth C."/>
            <person name="Larimer J."/>
            <person name="Lui A."/>
            <person name="MacDonald P.J.P."/>
            <person name="McCowen C."/>
            <person name="Montmayeur A."/>
            <person name="Murphy C."/>
            <person name="Neiman D."/>
            <person name="Pearson M."/>
            <person name="Priest M."/>
            <person name="Roberts A."/>
            <person name="Saif S."/>
            <person name="Shea T."/>
            <person name="Sisk P."/>
            <person name="Stolte C."/>
            <person name="Sykes S."/>
            <person name="Wortman J."/>
            <person name="Nusbaum C."/>
            <person name="Birren B."/>
        </authorList>
    </citation>
    <scope>NUCLEOTIDE SEQUENCE</scope>
    <source>
        <strain evidence="9">ERTm3</strain>
    </source>
</reference>
<evidence type="ECO:0000256" key="2">
    <source>
        <dbReference type="ARBA" id="ARBA00022763"/>
    </source>
</evidence>
<gene>
    <name evidence="5" type="primary">UNG1</name>
    <name evidence="9" type="ORF">NEQG_01277</name>
</gene>
<dbReference type="GO" id="GO:0005739">
    <property type="term" value="C:mitochondrion"/>
    <property type="evidence" value="ECO:0007669"/>
    <property type="project" value="UniProtKB-SubCell"/>
</dbReference>
<dbReference type="Proteomes" id="UP000002872">
    <property type="component" value="Unassembled WGS sequence"/>
</dbReference>
<accession>I3EH90</accession>
<dbReference type="OMA" id="PWTRQGV"/>
<feature type="domain" description="Uracil-DNA glycosylase-like" evidence="8">
    <location>
        <begin position="56"/>
        <end position="217"/>
    </location>
</feature>
<feature type="active site" description="Proton acceptor" evidence="5 6">
    <location>
        <position position="71"/>
    </location>
</feature>
<dbReference type="HOGENOM" id="CLU_032162_3_1_1"/>
<dbReference type="InterPro" id="IPR036895">
    <property type="entry name" value="Uracil-DNA_glycosylase-like_sf"/>
</dbReference>
<organism evidence="9 10">
    <name type="scientific">Nematocida parisii (strain ERTm3)</name>
    <name type="common">Nematode killer fungus</name>
    <dbReference type="NCBI Taxonomy" id="935791"/>
    <lineage>
        <taxon>Eukaryota</taxon>
        <taxon>Fungi</taxon>
        <taxon>Fungi incertae sedis</taxon>
        <taxon>Microsporidia</taxon>
        <taxon>Nematocida</taxon>
    </lineage>
</organism>
<dbReference type="EMBL" id="GL870878">
    <property type="protein sequence ID" value="EIJ88587.1"/>
    <property type="molecule type" value="Genomic_DNA"/>
</dbReference>
<evidence type="ECO:0000256" key="3">
    <source>
        <dbReference type="ARBA" id="ARBA00022801"/>
    </source>
</evidence>
<keyword evidence="4 5" id="KW-0234">DNA repair</keyword>
<evidence type="ECO:0000256" key="6">
    <source>
        <dbReference type="PROSITE-ProRule" id="PRU10072"/>
    </source>
</evidence>
<dbReference type="GO" id="GO:0004844">
    <property type="term" value="F:uracil DNA N-glycosylase activity"/>
    <property type="evidence" value="ECO:0007669"/>
    <property type="project" value="UniProtKB-UniRule"/>
</dbReference>
<dbReference type="NCBIfam" id="NF003592">
    <property type="entry name" value="PRK05254.1-5"/>
    <property type="match status" value="1"/>
</dbReference>
<dbReference type="InterPro" id="IPR018085">
    <property type="entry name" value="Ura-DNA_Glyclase_AS"/>
</dbReference>
<dbReference type="SMART" id="SM00987">
    <property type="entry name" value="UreE_C"/>
    <property type="match status" value="1"/>
</dbReference>
<dbReference type="Pfam" id="PF03167">
    <property type="entry name" value="UDG"/>
    <property type="match status" value="1"/>
</dbReference>
<dbReference type="NCBIfam" id="NF003589">
    <property type="entry name" value="PRK05254.1-2"/>
    <property type="match status" value="1"/>
</dbReference>